<evidence type="ECO:0000256" key="1">
    <source>
        <dbReference type="SAM" id="MobiDB-lite"/>
    </source>
</evidence>
<dbReference type="EMBL" id="UYYB01000049">
    <property type="protein sequence ID" value="VDM65040.1"/>
    <property type="molecule type" value="Genomic_DNA"/>
</dbReference>
<keyword evidence="3" id="KW-1185">Reference proteome</keyword>
<evidence type="ECO:0000313" key="2">
    <source>
        <dbReference type="EMBL" id="VDM65040.1"/>
    </source>
</evidence>
<gene>
    <name evidence="2" type="ORF">SVUK_LOCUS38</name>
</gene>
<organism evidence="2 3">
    <name type="scientific">Strongylus vulgaris</name>
    <name type="common">Blood worm</name>
    <dbReference type="NCBI Taxonomy" id="40348"/>
    <lineage>
        <taxon>Eukaryota</taxon>
        <taxon>Metazoa</taxon>
        <taxon>Ecdysozoa</taxon>
        <taxon>Nematoda</taxon>
        <taxon>Chromadorea</taxon>
        <taxon>Rhabditida</taxon>
        <taxon>Rhabditina</taxon>
        <taxon>Rhabditomorpha</taxon>
        <taxon>Strongyloidea</taxon>
        <taxon>Strongylidae</taxon>
        <taxon>Strongylus</taxon>
    </lineage>
</organism>
<proteinExistence type="predicted"/>
<feature type="region of interest" description="Disordered" evidence="1">
    <location>
        <begin position="143"/>
        <end position="164"/>
    </location>
</feature>
<dbReference type="Proteomes" id="UP000270094">
    <property type="component" value="Unassembled WGS sequence"/>
</dbReference>
<sequence length="187" mass="21732">MAHSSFMVISITERWRHWICRTPIYCPSCRFACLSPRLAILRLRPLQQKTISMINCYSPTLAADDLELNAYEDLEEVIYKKSFYKFVVSVQCKNRDARRRDTGSGVGSGLRNENEWIAWEAKRPRSRPPTRWADVFVARMNQLNSQQATGNGPGPRGRRRRTSIPTSWMTLAKERNGWKQCRGLHDK</sequence>
<evidence type="ECO:0000313" key="3">
    <source>
        <dbReference type="Proteomes" id="UP000270094"/>
    </source>
</evidence>
<dbReference type="AlphaFoldDB" id="A0A3P7HY99"/>
<dbReference type="OrthoDB" id="5815649at2759"/>
<accession>A0A3P7HY99</accession>
<name>A0A3P7HY99_STRVU</name>
<reference evidence="2 3" key="1">
    <citation type="submission" date="2018-11" db="EMBL/GenBank/DDBJ databases">
        <authorList>
            <consortium name="Pathogen Informatics"/>
        </authorList>
    </citation>
    <scope>NUCLEOTIDE SEQUENCE [LARGE SCALE GENOMIC DNA]</scope>
</reference>
<protein>
    <submittedName>
        <fullName evidence="2">Uncharacterized protein</fullName>
    </submittedName>
</protein>